<proteinExistence type="predicted"/>
<organism evidence="1">
    <name type="scientific">Oppiella nova</name>
    <dbReference type="NCBI Taxonomy" id="334625"/>
    <lineage>
        <taxon>Eukaryota</taxon>
        <taxon>Metazoa</taxon>
        <taxon>Ecdysozoa</taxon>
        <taxon>Arthropoda</taxon>
        <taxon>Chelicerata</taxon>
        <taxon>Arachnida</taxon>
        <taxon>Acari</taxon>
        <taxon>Acariformes</taxon>
        <taxon>Sarcoptiformes</taxon>
        <taxon>Oribatida</taxon>
        <taxon>Brachypylina</taxon>
        <taxon>Oppioidea</taxon>
        <taxon>Oppiidae</taxon>
        <taxon>Oppiella</taxon>
    </lineage>
</organism>
<accession>A0A7R9M2Y6</accession>
<dbReference type="Gene3D" id="3.40.50.1460">
    <property type="match status" value="1"/>
</dbReference>
<reference evidence="1" key="1">
    <citation type="submission" date="2020-11" db="EMBL/GenBank/DDBJ databases">
        <authorList>
            <person name="Tran Van P."/>
        </authorList>
    </citation>
    <scope>NUCLEOTIDE SEQUENCE</scope>
</reference>
<dbReference type="OrthoDB" id="192611at2759"/>
<protein>
    <submittedName>
        <fullName evidence="1">Uncharacterized protein</fullName>
    </submittedName>
</protein>
<sequence>MNMLLNIHMILDHAKLFLLGTLRICGHKTPTATILRWRPWTHNFTGYFTYLWSQNADRYDPKVETLDTQFQYIADRPDVYLPFQSGDETWCMNMTQHPQQYGDLSIAKKGTVSQFMGPNFKSKFDTDNKQDIILEKCNLTIDQDIHVFLAQKRIDLTVDTIEKQRYQDQLDGLTRGREYVDKVLYEYVNSILKSKFDTDNKQDI</sequence>
<dbReference type="Proteomes" id="UP000728032">
    <property type="component" value="Unassembled WGS sequence"/>
</dbReference>
<keyword evidence="2" id="KW-1185">Reference proteome</keyword>
<dbReference type="AlphaFoldDB" id="A0A7R9M2Y6"/>
<evidence type="ECO:0000313" key="2">
    <source>
        <dbReference type="Proteomes" id="UP000728032"/>
    </source>
</evidence>
<evidence type="ECO:0000313" key="1">
    <source>
        <dbReference type="EMBL" id="CAD7652406.1"/>
    </source>
</evidence>
<dbReference type="EMBL" id="OC920327">
    <property type="protein sequence ID" value="CAD7652406.1"/>
    <property type="molecule type" value="Genomic_DNA"/>
</dbReference>
<gene>
    <name evidence="1" type="ORF">ONB1V03_LOCUS9067</name>
</gene>
<dbReference type="EMBL" id="CAJPVJ010005502">
    <property type="protein sequence ID" value="CAG2169593.1"/>
    <property type="molecule type" value="Genomic_DNA"/>
</dbReference>
<feature type="non-terminal residue" evidence="1">
    <location>
        <position position="204"/>
    </location>
</feature>
<name>A0A7R9M2Y6_9ACAR</name>